<dbReference type="PANTHER" id="PTHR30537:SF5">
    <property type="entry name" value="HTH-TYPE TRANSCRIPTIONAL ACTIVATOR TTDR-RELATED"/>
    <property type="match status" value="1"/>
</dbReference>
<evidence type="ECO:0000259" key="5">
    <source>
        <dbReference type="PROSITE" id="PS50931"/>
    </source>
</evidence>
<dbReference type="InterPro" id="IPR058163">
    <property type="entry name" value="LysR-type_TF_proteobact-type"/>
</dbReference>
<sequence>MNRFAEMTTFVEVVEAGSLSAAADQLGIAVSAVSRRIRELETRLGVRLANRSTRGLSTTPLGQAYYERCVQLLAELENTEALITKNVDTLHGRSRFSIPLELGKQFMMPILFKFAQKHPDAILDIDLSDRAVDLIAEGFDFAIRIGHQQDANLNSIRIGKMSYSVAASPSFWEQYGYPASPEDMTGLPVLAYRLAMPQGKLFYESQNAQNNYVQLKPRFLSNNGVCLIEAAIAGLGICLEPDFMLTTAVNAGQLEPVLTDYTWFKREIYAAYPKGRPLPILAQRLLDQIVLELGQSAVFNM</sequence>
<dbReference type="PANTHER" id="PTHR30537">
    <property type="entry name" value="HTH-TYPE TRANSCRIPTIONAL REGULATOR"/>
    <property type="match status" value="1"/>
</dbReference>
<reference evidence="6 7" key="1">
    <citation type="submission" date="2020-07" db="EMBL/GenBank/DDBJ databases">
        <title>Endozoicomonas sp. nov., isolated from sediment.</title>
        <authorList>
            <person name="Gu T."/>
        </authorList>
    </citation>
    <scope>NUCLEOTIDE SEQUENCE [LARGE SCALE GENOMIC DNA]</scope>
    <source>
        <strain evidence="6 7">SM1973</strain>
    </source>
</reference>
<dbReference type="Gene3D" id="3.40.190.290">
    <property type="match status" value="1"/>
</dbReference>
<keyword evidence="2" id="KW-0805">Transcription regulation</keyword>
<organism evidence="6 7">
    <name type="scientific">Spartinivicinus marinus</name>
    <dbReference type="NCBI Taxonomy" id="2994442"/>
    <lineage>
        <taxon>Bacteria</taxon>
        <taxon>Pseudomonadati</taxon>
        <taxon>Pseudomonadota</taxon>
        <taxon>Gammaproteobacteria</taxon>
        <taxon>Oceanospirillales</taxon>
        <taxon>Zooshikellaceae</taxon>
        <taxon>Spartinivicinus</taxon>
    </lineage>
</organism>
<keyword evidence="3" id="KW-0238">DNA-binding</keyword>
<dbReference type="PROSITE" id="PS50931">
    <property type="entry name" value="HTH_LYSR"/>
    <property type="match status" value="1"/>
</dbReference>
<dbReference type="CDD" id="cd08422">
    <property type="entry name" value="PBP2_CrgA_like"/>
    <property type="match status" value="1"/>
</dbReference>
<dbReference type="GO" id="GO:0043565">
    <property type="term" value="F:sequence-specific DNA binding"/>
    <property type="evidence" value="ECO:0007669"/>
    <property type="project" value="TreeGrafter"/>
</dbReference>
<dbReference type="Pfam" id="PF00126">
    <property type="entry name" value="HTH_1"/>
    <property type="match status" value="1"/>
</dbReference>
<evidence type="ECO:0000256" key="2">
    <source>
        <dbReference type="ARBA" id="ARBA00023015"/>
    </source>
</evidence>
<comment type="caution">
    <text evidence="6">The sequence shown here is derived from an EMBL/GenBank/DDBJ whole genome shotgun (WGS) entry which is preliminary data.</text>
</comment>
<dbReference type="RefSeq" id="WP_180569423.1">
    <property type="nucleotide sequence ID" value="NZ_JACCKB010000025.1"/>
</dbReference>
<gene>
    <name evidence="6" type="ORF">H0A36_15385</name>
</gene>
<dbReference type="Gene3D" id="1.10.10.10">
    <property type="entry name" value="Winged helix-like DNA-binding domain superfamily/Winged helix DNA-binding domain"/>
    <property type="match status" value="1"/>
</dbReference>
<dbReference type="InterPro" id="IPR036390">
    <property type="entry name" value="WH_DNA-bd_sf"/>
</dbReference>
<dbReference type="GO" id="GO:0003700">
    <property type="term" value="F:DNA-binding transcription factor activity"/>
    <property type="evidence" value="ECO:0007669"/>
    <property type="project" value="InterPro"/>
</dbReference>
<dbReference type="SUPFAM" id="SSF53850">
    <property type="entry name" value="Periplasmic binding protein-like II"/>
    <property type="match status" value="1"/>
</dbReference>
<dbReference type="SUPFAM" id="SSF46785">
    <property type="entry name" value="Winged helix' DNA-binding domain"/>
    <property type="match status" value="1"/>
</dbReference>
<dbReference type="InterPro" id="IPR005119">
    <property type="entry name" value="LysR_subst-bd"/>
</dbReference>
<comment type="similarity">
    <text evidence="1">Belongs to the LysR transcriptional regulatory family.</text>
</comment>
<evidence type="ECO:0000313" key="7">
    <source>
        <dbReference type="Proteomes" id="UP000569732"/>
    </source>
</evidence>
<proteinExistence type="inferred from homology"/>
<dbReference type="EMBL" id="JACCKB010000025">
    <property type="protein sequence ID" value="NYZ67399.1"/>
    <property type="molecule type" value="Genomic_DNA"/>
</dbReference>
<dbReference type="InterPro" id="IPR036388">
    <property type="entry name" value="WH-like_DNA-bd_sf"/>
</dbReference>
<evidence type="ECO:0000256" key="1">
    <source>
        <dbReference type="ARBA" id="ARBA00009437"/>
    </source>
</evidence>
<keyword evidence="4" id="KW-0804">Transcription</keyword>
<evidence type="ECO:0000256" key="3">
    <source>
        <dbReference type="ARBA" id="ARBA00023125"/>
    </source>
</evidence>
<dbReference type="GO" id="GO:0006351">
    <property type="term" value="P:DNA-templated transcription"/>
    <property type="evidence" value="ECO:0007669"/>
    <property type="project" value="TreeGrafter"/>
</dbReference>
<dbReference type="Proteomes" id="UP000569732">
    <property type="component" value="Unassembled WGS sequence"/>
</dbReference>
<dbReference type="AlphaFoldDB" id="A0A853I429"/>
<evidence type="ECO:0000256" key="4">
    <source>
        <dbReference type="ARBA" id="ARBA00023163"/>
    </source>
</evidence>
<accession>A0A853I429</accession>
<dbReference type="Pfam" id="PF03466">
    <property type="entry name" value="LysR_substrate"/>
    <property type="match status" value="1"/>
</dbReference>
<name>A0A853I429_9GAMM</name>
<protein>
    <submittedName>
        <fullName evidence="6">LysR family transcriptional regulator</fullName>
    </submittedName>
</protein>
<dbReference type="InterPro" id="IPR000847">
    <property type="entry name" value="LysR_HTH_N"/>
</dbReference>
<evidence type="ECO:0000313" key="6">
    <source>
        <dbReference type="EMBL" id="NYZ67399.1"/>
    </source>
</evidence>
<dbReference type="FunFam" id="1.10.10.10:FF:000001">
    <property type="entry name" value="LysR family transcriptional regulator"/>
    <property type="match status" value="1"/>
</dbReference>
<feature type="domain" description="HTH lysR-type" evidence="5">
    <location>
        <begin position="1"/>
        <end position="59"/>
    </location>
</feature>
<keyword evidence="7" id="KW-1185">Reference proteome</keyword>